<dbReference type="Proteomes" id="UP000299367">
    <property type="component" value="Unassembled WGS sequence"/>
</dbReference>
<dbReference type="AlphaFoldDB" id="A0A480AJJ4"/>
<dbReference type="PANTHER" id="PTHR33352:SF3">
    <property type="entry name" value="SLR1612 PROTEIN"/>
    <property type="match status" value="1"/>
</dbReference>
<evidence type="ECO:0000256" key="1">
    <source>
        <dbReference type="SAM" id="MobiDB-lite"/>
    </source>
</evidence>
<name>A0A480AJJ4_9CYAN</name>
<dbReference type="Pfam" id="PF05685">
    <property type="entry name" value="Uma2"/>
    <property type="match status" value="1"/>
</dbReference>
<evidence type="ECO:0000259" key="2">
    <source>
        <dbReference type="Pfam" id="PF05685"/>
    </source>
</evidence>
<evidence type="ECO:0000313" key="3">
    <source>
        <dbReference type="EMBL" id="GCL44276.1"/>
    </source>
</evidence>
<evidence type="ECO:0000313" key="4">
    <source>
        <dbReference type="Proteomes" id="UP000299367"/>
    </source>
</evidence>
<feature type="domain" description="Putative restriction endonuclease" evidence="2">
    <location>
        <begin position="76"/>
        <end position="179"/>
    </location>
</feature>
<sequence>MATLLSEIKSQTGLVISWEALPDDFQLEDEPVENTGQPLLAGALRESLEISGFIQPQMLIAANFGLCATLNGQFVAKAPDWVYIPSVKEILPERKSYTPNLEGDIPTIVIEFLSDQDGGEYSVKRIYPPGKWFFYEQILQITTYIIFEPEGGLLEYYQLENGRYELKQPDENGRHWVDTMGLFLGTWRGAKEGRTGYWLRWWDKTGNLLPWAVELIQQERQRAEQEHQRAEQEHQRAEQEHQRAEQERQRAEQEHQRAEQERQEKERLIAYLRSQGIDPNNVSC</sequence>
<accession>A0A480AJJ4</accession>
<proteinExistence type="predicted"/>
<reference evidence="4" key="1">
    <citation type="submission" date="2019-02" db="EMBL/GenBank/DDBJ databases">
        <title>Draft genome sequence of Dolichospermum planctonicum NIES-80.</title>
        <authorList>
            <person name="Yamaguchi H."/>
            <person name="Suzuki S."/>
            <person name="Kawachi M."/>
        </authorList>
    </citation>
    <scope>NUCLEOTIDE SEQUENCE [LARGE SCALE GENOMIC DNA]</scope>
    <source>
        <strain evidence="4">NIES-80</strain>
    </source>
</reference>
<feature type="compositionally biased region" description="Basic and acidic residues" evidence="1">
    <location>
        <begin position="222"/>
        <end position="268"/>
    </location>
</feature>
<feature type="region of interest" description="Disordered" evidence="1">
    <location>
        <begin position="222"/>
        <end position="284"/>
    </location>
</feature>
<dbReference type="EMBL" id="BJCF01000089">
    <property type="protein sequence ID" value="GCL44276.1"/>
    <property type="molecule type" value="Genomic_DNA"/>
</dbReference>
<dbReference type="PANTHER" id="PTHR33352">
    <property type="entry name" value="SLR1095 PROTEIN"/>
    <property type="match status" value="1"/>
</dbReference>
<dbReference type="InterPro" id="IPR008538">
    <property type="entry name" value="Uma2"/>
</dbReference>
<gene>
    <name evidence="3" type="ORF">NIES80_40030</name>
</gene>
<protein>
    <recommendedName>
        <fullName evidence="2">Putative restriction endonuclease domain-containing protein</fullName>
    </recommendedName>
</protein>
<comment type="caution">
    <text evidence="3">The sequence shown here is derived from an EMBL/GenBank/DDBJ whole genome shotgun (WGS) entry which is preliminary data.</text>
</comment>
<dbReference type="OrthoDB" id="449360at2"/>
<organism evidence="3 4">
    <name type="scientific">Dolichospermum planctonicum</name>
    <dbReference type="NCBI Taxonomy" id="136072"/>
    <lineage>
        <taxon>Bacteria</taxon>
        <taxon>Bacillati</taxon>
        <taxon>Cyanobacteriota</taxon>
        <taxon>Cyanophyceae</taxon>
        <taxon>Nostocales</taxon>
        <taxon>Aphanizomenonaceae</taxon>
        <taxon>Dolichospermum</taxon>
    </lineage>
</organism>
<dbReference type="RefSeq" id="WP_137909669.1">
    <property type="nucleotide sequence ID" value="NZ_BJCF01000089.1"/>
</dbReference>